<evidence type="ECO:0000313" key="2">
    <source>
        <dbReference type="Proteomes" id="UP001221898"/>
    </source>
</evidence>
<dbReference type="AlphaFoldDB" id="A0AAD7TCI9"/>
<evidence type="ECO:0000313" key="1">
    <source>
        <dbReference type="EMBL" id="KAJ8418102.1"/>
    </source>
</evidence>
<protein>
    <submittedName>
        <fullName evidence="1">Uncharacterized protein</fullName>
    </submittedName>
</protein>
<sequence length="100" mass="11104">MNWVCKNANAKKKVCYSAQIPGQMQMNLEPNRVSVVSNQLDQSKLRTTQLTQQGAAHSKNPCPCPCQTLHLHLPLPLAHALPHHGALDLHGLWHIWACSP</sequence>
<accession>A0AAD7TCI9</accession>
<reference evidence="1" key="1">
    <citation type="journal article" date="2023" name="Science">
        <title>Genome structures resolve the early diversification of teleost fishes.</title>
        <authorList>
            <person name="Parey E."/>
            <person name="Louis A."/>
            <person name="Montfort J."/>
            <person name="Bouchez O."/>
            <person name="Roques C."/>
            <person name="Iampietro C."/>
            <person name="Lluch J."/>
            <person name="Castinel A."/>
            <person name="Donnadieu C."/>
            <person name="Desvignes T."/>
            <person name="Floi Bucao C."/>
            <person name="Jouanno E."/>
            <person name="Wen M."/>
            <person name="Mejri S."/>
            <person name="Dirks R."/>
            <person name="Jansen H."/>
            <person name="Henkel C."/>
            <person name="Chen W.J."/>
            <person name="Zahm M."/>
            <person name="Cabau C."/>
            <person name="Klopp C."/>
            <person name="Thompson A.W."/>
            <person name="Robinson-Rechavi M."/>
            <person name="Braasch I."/>
            <person name="Lecointre G."/>
            <person name="Bobe J."/>
            <person name="Postlethwait J.H."/>
            <person name="Berthelot C."/>
            <person name="Roest Crollius H."/>
            <person name="Guiguen Y."/>
        </authorList>
    </citation>
    <scope>NUCLEOTIDE SEQUENCE</scope>
    <source>
        <strain evidence="1">NC1722</strain>
    </source>
</reference>
<dbReference type="Proteomes" id="UP001221898">
    <property type="component" value="Unassembled WGS sequence"/>
</dbReference>
<gene>
    <name evidence="1" type="ORF">AAFF_G00138110</name>
</gene>
<dbReference type="EMBL" id="JAINUG010000002">
    <property type="protein sequence ID" value="KAJ8418102.1"/>
    <property type="molecule type" value="Genomic_DNA"/>
</dbReference>
<organism evidence="1 2">
    <name type="scientific">Aldrovandia affinis</name>
    <dbReference type="NCBI Taxonomy" id="143900"/>
    <lineage>
        <taxon>Eukaryota</taxon>
        <taxon>Metazoa</taxon>
        <taxon>Chordata</taxon>
        <taxon>Craniata</taxon>
        <taxon>Vertebrata</taxon>
        <taxon>Euteleostomi</taxon>
        <taxon>Actinopterygii</taxon>
        <taxon>Neopterygii</taxon>
        <taxon>Teleostei</taxon>
        <taxon>Notacanthiformes</taxon>
        <taxon>Halosauridae</taxon>
        <taxon>Aldrovandia</taxon>
    </lineage>
</organism>
<comment type="caution">
    <text evidence="1">The sequence shown here is derived from an EMBL/GenBank/DDBJ whole genome shotgun (WGS) entry which is preliminary data.</text>
</comment>
<name>A0AAD7TCI9_9TELE</name>
<proteinExistence type="predicted"/>
<keyword evidence="2" id="KW-1185">Reference proteome</keyword>